<dbReference type="Proteomes" id="UP000005408">
    <property type="component" value="Unassembled WGS sequence"/>
</dbReference>
<dbReference type="EnsemblMetazoa" id="G33583.1">
    <property type="protein sequence ID" value="G33583.1:cds"/>
    <property type="gene ID" value="G33583"/>
</dbReference>
<feature type="region of interest" description="Disordered" evidence="1">
    <location>
        <begin position="140"/>
        <end position="184"/>
    </location>
</feature>
<reference evidence="2" key="1">
    <citation type="submission" date="2022-08" db="UniProtKB">
        <authorList>
            <consortium name="EnsemblMetazoa"/>
        </authorList>
    </citation>
    <scope>IDENTIFICATION</scope>
    <source>
        <strain evidence="2">05x7-T-G4-1.051#20</strain>
    </source>
</reference>
<evidence type="ECO:0000313" key="3">
    <source>
        <dbReference type="Proteomes" id="UP000005408"/>
    </source>
</evidence>
<evidence type="ECO:0000256" key="1">
    <source>
        <dbReference type="SAM" id="MobiDB-lite"/>
    </source>
</evidence>
<protein>
    <submittedName>
        <fullName evidence="2">Uncharacterized protein</fullName>
    </submittedName>
</protein>
<feature type="region of interest" description="Disordered" evidence="1">
    <location>
        <begin position="53"/>
        <end position="128"/>
    </location>
</feature>
<sequence>MFQLHGEVVNKCCLSRKKNTLECFLEDLKWAKGPGDVNYPQLQPTDHRCQLQSDNHNCSEPELQAGPGDVDNPQLQPDDHSCPQGLASSDDVDYPEDCEDLNDPDYTVETEDESDSESSILDDENSSNLMNNVEVESCMGDVDYPQLQPDDHSCPELQAGPDDVDSPKPEDREALDERDLDCDNPPCKRKLDEKVFLTKSSQMFL</sequence>
<proteinExistence type="predicted"/>
<dbReference type="AlphaFoldDB" id="A0A8W8MKX3"/>
<organism evidence="2 3">
    <name type="scientific">Magallana gigas</name>
    <name type="common">Pacific oyster</name>
    <name type="synonym">Crassostrea gigas</name>
    <dbReference type="NCBI Taxonomy" id="29159"/>
    <lineage>
        <taxon>Eukaryota</taxon>
        <taxon>Metazoa</taxon>
        <taxon>Spiralia</taxon>
        <taxon>Lophotrochozoa</taxon>
        <taxon>Mollusca</taxon>
        <taxon>Bivalvia</taxon>
        <taxon>Autobranchia</taxon>
        <taxon>Pteriomorphia</taxon>
        <taxon>Ostreida</taxon>
        <taxon>Ostreoidea</taxon>
        <taxon>Ostreidae</taxon>
        <taxon>Magallana</taxon>
    </lineage>
</organism>
<evidence type="ECO:0000313" key="2">
    <source>
        <dbReference type="EnsemblMetazoa" id="G33583.1:cds"/>
    </source>
</evidence>
<feature type="compositionally biased region" description="Acidic residues" evidence="1">
    <location>
        <begin position="90"/>
        <end position="125"/>
    </location>
</feature>
<keyword evidence="3" id="KW-1185">Reference proteome</keyword>
<feature type="compositionally biased region" description="Basic and acidic residues" evidence="1">
    <location>
        <begin position="165"/>
        <end position="177"/>
    </location>
</feature>
<name>A0A8W8MKX3_MAGGI</name>
<accession>A0A8W8MKX3</accession>